<proteinExistence type="predicted"/>
<dbReference type="Proteomes" id="UP000239757">
    <property type="component" value="Unassembled WGS sequence"/>
</dbReference>
<reference evidence="1 2" key="1">
    <citation type="submission" date="2015-01" db="EMBL/GenBank/DDBJ databases">
        <title>Genome of allotetraploid Gossypium barbadense reveals genomic plasticity and fiber elongation in cotton evolution.</title>
        <authorList>
            <person name="Chen X."/>
            <person name="Liu X."/>
            <person name="Zhao B."/>
            <person name="Zheng H."/>
            <person name="Hu Y."/>
            <person name="Lu G."/>
            <person name="Yang C."/>
            <person name="Chen J."/>
            <person name="Shan C."/>
            <person name="Zhang L."/>
            <person name="Zhou Y."/>
            <person name="Wang L."/>
            <person name="Guo W."/>
            <person name="Bai Y."/>
            <person name="Ruan J."/>
            <person name="Shangguan X."/>
            <person name="Mao Y."/>
            <person name="Jiang J."/>
            <person name="Zhu Y."/>
            <person name="Lei J."/>
            <person name="Kang H."/>
            <person name="Chen S."/>
            <person name="He X."/>
            <person name="Wang R."/>
            <person name="Wang Y."/>
            <person name="Chen J."/>
            <person name="Wang L."/>
            <person name="Yu S."/>
            <person name="Wang B."/>
            <person name="Wei J."/>
            <person name="Song S."/>
            <person name="Lu X."/>
            <person name="Gao Z."/>
            <person name="Gu W."/>
            <person name="Deng X."/>
            <person name="Ma D."/>
            <person name="Wang S."/>
            <person name="Liang W."/>
            <person name="Fang L."/>
            <person name="Cai C."/>
            <person name="Zhu X."/>
            <person name="Zhou B."/>
            <person name="Zhang Y."/>
            <person name="Chen Z."/>
            <person name="Xu S."/>
            <person name="Zhu R."/>
            <person name="Wang S."/>
            <person name="Zhang T."/>
            <person name="Zhao G."/>
        </authorList>
    </citation>
    <scope>NUCLEOTIDE SEQUENCE [LARGE SCALE GENOMIC DNA]</scope>
    <source>
        <strain evidence="2">cv. Xinhai21</strain>
        <tissue evidence="1">Leaf</tissue>
    </source>
</reference>
<sequence length="224" mass="25306">MVECVQCSNEAPRVYTLNYEKAIDNLGDMDCGVVLCGRCVYLVEGWRVLEEVKVRPLNMCDGVGRNGCVHIAEVGRWKIKGKTKAALPDKNRKLMRIAAQPTDCPGWLRWSKIEGGQREPRINRGLAVRRPRVVAISELAAFRQRKKVGETNFRGVSEVPDEWIVESILGCHCLNLVGVHVCQVVEMRDITQSQQKEQHEAIQGPAGDHKKVFMEEQIETNNQD</sequence>
<protein>
    <submittedName>
        <fullName evidence="1">Uncharacterized protein</fullName>
    </submittedName>
</protein>
<organism evidence="1 2">
    <name type="scientific">Gossypium barbadense</name>
    <name type="common">Sea Island cotton</name>
    <name type="synonym">Hibiscus barbadensis</name>
    <dbReference type="NCBI Taxonomy" id="3634"/>
    <lineage>
        <taxon>Eukaryota</taxon>
        <taxon>Viridiplantae</taxon>
        <taxon>Streptophyta</taxon>
        <taxon>Embryophyta</taxon>
        <taxon>Tracheophyta</taxon>
        <taxon>Spermatophyta</taxon>
        <taxon>Magnoliopsida</taxon>
        <taxon>eudicotyledons</taxon>
        <taxon>Gunneridae</taxon>
        <taxon>Pentapetalae</taxon>
        <taxon>rosids</taxon>
        <taxon>malvids</taxon>
        <taxon>Malvales</taxon>
        <taxon>Malvaceae</taxon>
        <taxon>Malvoideae</taxon>
        <taxon>Gossypium</taxon>
    </lineage>
</organism>
<dbReference type="EMBL" id="KZ664533">
    <property type="protein sequence ID" value="PPS04910.1"/>
    <property type="molecule type" value="Genomic_DNA"/>
</dbReference>
<evidence type="ECO:0000313" key="2">
    <source>
        <dbReference type="Proteomes" id="UP000239757"/>
    </source>
</evidence>
<accession>A0A2P5XNM6</accession>
<dbReference type="AlphaFoldDB" id="A0A2P5XNM6"/>
<gene>
    <name evidence="1" type="ORF">GOBAR_AA15752</name>
</gene>
<name>A0A2P5XNM6_GOSBA</name>
<evidence type="ECO:0000313" key="1">
    <source>
        <dbReference type="EMBL" id="PPS04910.1"/>
    </source>
</evidence>